<dbReference type="InterPro" id="IPR001279">
    <property type="entry name" value="Metallo-B-lactamas"/>
</dbReference>
<dbReference type="InterPro" id="IPR036866">
    <property type="entry name" value="RibonucZ/Hydroxyglut_hydro"/>
</dbReference>
<organism evidence="3 4">
    <name type="scientific">Hymenobacter metallicola</name>
    <dbReference type="NCBI Taxonomy" id="2563114"/>
    <lineage>
        <taxon>Bacteria</taxon>
        <taxon>Pseudomonadati</taxon>
        <taxon>Bacteroidota</taxon>
        <taxon>Cytophagia</taxon>
        <taxon>Cytophagales</taxon>
        <taxon>Hymenobacteraceae</taxon>
        <taxon>Hymenobacter</taxon>
    </lineage>
</organism>
<evidence type="ECO:0000313" key="4">
    <source>
        <dbReference type="Proteomes" id="UP000298471"/>
    </source>
</evidence>
<dbReference type="Proteomes" id="UP000298471">
    <property type="component" value="Unassembled WGS sequence"/>
</dbReference>
<dbReference type="SMART" id="SM00849">
    <property type="entry name" value="Lactamase_B"/>
    <property type="match status" value="1"/>
</dbReference>
<dbReference type="EMBL" id="SRMB01000001">
    <property type="protein sequence ID" value="TGE28576.1"/>
    <property type="molecule type" value="Genomic_DNA"/>
</dbReference>
<dbReference type="SUPFAM" id="SSF56281">
    <property type="entry name" value="Metallo-hydrolase/oxidoreductase"/>
    <property type="match status" value="1"/>
</dbReference>
<reference evidence="3 4" key="1">
    <citation type="submission" date="2019-04" db="EMBL/GenBank/DDBJ databases">
        <authorList>
            <person name="Feng G."/>
            <person name="Zhang J."/>
            <person name="Zhu H."/>
        </authorList>
    </citation>
    <scope>NUCLEOTIDE SEQUENCE [LARGE SCALE GENOMIC DNA]</scope>
    <source>
        <strain evidence="3 4">9PBR-1</strain>
    </source>
</reference>
<name>A0A4Z0QGH0_9BACT</name>
<comment type="caution">
    <text evidence="3">The sequence shown here is derived from an EMBL/GenBank/DDBJ whole genome shotgun (WGS) entry which is preliminary data.</text>
</comment>
<gene>
    <name evidence="3" type="ORF">E5K02_03680</name>
</gene>
<feature type="domain" description="Metallo-beta-lactamase" evidence="2">
    <location>
        <begin position="266"/>
        <end position="462"/>
    </location>
</feature>
<accession>A0A4Z0QGH0</accession>
<dbReference type="AlphaFoldDB" id="A0A4Z0QGH0"/>
<dbReference type="Gene3D" id="3.60.15.10">
    <property type="entry name" value="Ribonuclease Z/Hydroxyacylglutathione hydrolase-like"/>
    <property type="match status" value="1"/>
</dbReference>
<feature type="chain" id="PRO_5021493408" description="Metallo-beta-lactamase domain-containing protein" evidence="1">
    <location>
        <begin position="21"/>
        <end position="485"/>
    </location>
</feature>
<keyword evidence="1" id="KW-0732">Signal</keyword>
<evidence type="ECO:0000259" key="2">
    <source>
        <dbReference type="SMART" id="SM00849"/>
    </source>
</evidence>
<dbReference type="RefSeq" id="WP_135392181.1">
    <property type="nucleotide sequence ID" value="NZ_SRMB01000001.1"/>
</dbReference>
<evidence type="ECO:0000313" key="3">
    <source>
        <dbReference type="EMBL" id="TGE28576.1"/>
    </source>
</evidence>
<proteinExistence type="predicted"/>
<evidence type="ECO:0000256" key="1">
    <source>
        <dbReference type="SAM" id="SignalP"/>
    </source>
</evidence>
<protein>
    <recommendedName>
        <fullName evidence="2">Metallo-beta-lactamase domain-containing protein</fullName>
    </recommendedName>
</protein>
<sequence>MKFLVFLCVSLLVLPLPLRAARPTDHLEKCWQQQGAGLKDGYAAFSYRELANELEHSQYPWQTTAYEKKGTAWLSAQRYLRLDTLTQGPKTYYSRTQVGGGEVLVQDYGENQLAAATPERLAAQLVASARYSPVLLLGYLREQKVAAQAQAPAGLVSYRTQLPNALVTVLIRKADHVVAHVTVLSHDELFGDVLTTFAYQDYTRAGPLRYARTVAVAKINGQVHDTVTVRSLTVVAAAPALLARPAVYEVAAAKPVLPVSTVEHFRPNLYLLNLQHTDDRVLIVEFRDFLVVAEAPLSSENGEYIVREARKIAPTKPIKYFVFGHYHPHYLGGLRAFVARGATILGGPGTAAYARYLTQAPHTLQPDSLQRRPRPMVFEEVTTSKTITDGQFTMQIHCIGKQSAHTNDYLIYYFPSEKVLFEDDLVWIKQQGGPRKPSARQAGLYQAVQALQLPVDTVVQSWPVADYGVKTIIPFRELEQAMQVK</sequence>
<dbReference type="OrthoDB" id="1273797at2"/>
<feature type="signal peptide" evidence="1">
    <location>
        <begin position="1"/>
        <end position="20"/>
    </location>
</feature>
<keyword evidence="4" id="KW-1185">Reference proteome</keyword>